<feature type="compositionally biased region" description="Polar residues" evidence="13">
    <location>
        <begin position="784"/>
        <end position="795"/>
    </location>
</feature>
<feature type="compositionally biased region" description="Low complexity" evidence="13">
    <location>
        <begin position="870"/>
        <end position="879"/>
    </location>
</feature>
<dbReference type="GO" id="GO:0090486">
    <property type="term" value="F:small RNA 2'-O-methyltransferase activity"/>
    <property type="evidence" value="ECO:0007669"/>
    <property type="project" value="UniProtKB-EC"/>
</dbReference>
<feature type="compositionally biased region" description="Basic and acidic residues" evidence="13">
    <location>
        <begin position="351"/>
        <end position="365"/>
    </location>
</feature>
<comment type="caution">
    <text evidence="14">The sequence shown here is derived from an EMBL/GenBank/DDBJ whole genome shotgun (WGS) entry which is preliminary data.</text>
</comment>
<evidence type="ECO:0000256" key="2">
    <source>
        <dbReference type="ARBA" id="ARBA00009026"/>
    </source>
</evidence>
<dbReference type="GO" id="GO:0003723">
    <property type="term" value="F:RNA binding"/>
    <property type="evidence" value="ECO:0007669"/>
    <property type="project" value="UniProtKB-KW"/>
</dbReference>
<evidence type="ECO:0000256" key="13">
    <source>
        <dbReference type="SAM" id="MobiDB-lite"/>
    </source>
</evidence>
<feature type="compositionally biased region" description="Basic and acidic residues" evidence="13">
    <location>
        <begin position="946"/>
        <end position="959"/>
    </location>
</feature>
<dbReference type="AlphaFoldDB" id="A0A834MGR4"/>
<evidence type="ECO:0000256" key="3">
    <source>
        <dbReference type="ARBA" id="ARBA00021330"/>
    </source>
</evidence>
<reference evidence="14" key="1">
    <citation type="submission" date="2020-08" db="EMBL/GenBank/DDBJ databases">
        <title>Genome sequencing and assembly of the red palm weevil Rhynchophorus ferrugineus.</title>
        <authorList>
            <person name="Dias G.B."/>
            <person name="Bergman C.M."/>
            <person name="Manee M."/>
        </authorList>
    </citation>
    <scope>NUCLEOTIDE SEQUENCE</scope>
    <source>
        <strain evidence="14">AA-2017</strain>
        <tissue evidence="14">Whole larva</tissue>
    </source>
</reference>
<dbReference type="GO" id="GO:0034587">
    <property type="term" value="P:piRNA processing"/>
    <property type="evidence" value="ECO:0007669"/>
    <property type="project" value="TreeGrafter"/>
</dbReference>
<dbReference type="GO" id="GO:0001510">
    <property type="term" value="P:RNA methylation"/>
    <property type="evidence" value="ECO:0007669"/>
    <property type="project" value="InterPro"/>
</dbReference>
<dbReference type="GO" id="GO:0005634">
    <property type="term" value="C:nucleus"/>
    <property type="evidence" value="ECO:0007669"/>
    <property type="project" value="TreeGrafter"/>
</dbReference>
<feature type="region of interest" description="Disordered" evidence="13">
    <location>
        <begin position="341"/>
        <end position="460"/>
    </location>
</feature>
<keyword evidence="4" id="KW-0489">Methyltransferase</keyword>
<comment type="similarity">
    <text evidence="2">Belongs to the methyltransferase superfamily. HEN1 family.</text>
</comment>
<evidence type="ECO:0000256" key="5">
    <source>
        <dbReference type="ARBA" id="ARBA00022679"/>
    </source>
</evidence>
<dbReference type="Proteomes" id="UP000625711">
    <property type="component" value="Unassembled WGS sequence"/>
</dbReference>
<dbReference type="PANTHER" id="PTHR21404:SF3">
    <property type="entry name" value="SMALL RNA 2'-O-METHYLTRANSFERASE"/>
    <property type="match status" value="1"/>
</dbReference>
<evidence type="ECO:0000256" key="12">
    <source>
        <dbReference type="ARBA" id="ARBA00048418"/>
    </source>
</evidence>
<feature type="region of interest" description="Disordered" evidence="13">
    <location>
        <begin position="492"/>
        <end position="543"/>
    </location>
</feature>
<feature type="region of interest" description="Disordered" evidence="13">
    <location>
        <begin position="823"/>
        <end position="887"/>
    </location>
</feature>
<dbReference type="OrthoDB" id="2154311at2759"/>
<keyword evidence="9" id="KW-0694">RNA-binding</keyword>
<dbReference type="PANTHER" id="PTHR21404">
    <property type="entry name" value="HEN1"/>
    <property type="match status" value="1"/>
</dbReference>
<feature type="compositionally biased region" description="Acidic residues" evidence="13">
    <location>
        <begin position="823"/>
        <end position="832"/>
    </location>
</feature>
<proteinExistence type="inferred from homology"/>
<keyword evidence="7" id="KW-0479">Metal-binding</keyword>
<feature type="compositionally biased region" description="Basic and acidic residues" evidence="13">
    <location>
        <begin position="523"/>
        <end position="532"/>
    </location>
</feature>
<dbReference type="EMBL" id="JAACXV010000232">
    <property type="protein sequence ID" value="KAF7281626.1"/>
    <property type="molecule type" value="Genomic_DNA"/>
</dbReference>
<keyword evidence="6" id="KW-0949">S-adenosyl-L-methionine</keyword>
<evidence type="ECO:0000256" key="8">
    <source>
        <dbReference type="ARBA" id="ARBA00022842"/>
    </source>
</evidence>
<evidence type="ECO:0000256" key="6">
    <source>
        <dbReference type="ARBA" id="ARBA00022691"/>
    </source>
</evidence>
<comment type="cofactor">
    <cofactor evidence="1">
        <name>Mg(2+)</name>
        <dbReference type="ChEBI" id="CHEBI:18420"/>
    </cofactor>
</comment>
<evidence type="ECO:0000256" key="10">
    <source>
        <dbReference type="ARBA" id="ARBA00023158"/>
    </source>
</evidence>
<keyword evidence="5" id="KW-0808">Transferase</keyword>
<dbReference type="EC" id="2.1.1.386" evidence="11"/>
<dbReference type="Gene3D" id="3.40.50.150">
    <property type="entry name" value="Vaccinia Virus protein VP39"/>
    <property type="match status" value="1"/>
</dbReference>
<gene>
    <name evidence="14" type="ORF">GWI33_004486</name>
</gene>
<dbReference type="GO" id="GO:0030422">
    <property type="term" value="P:siRNA processing"/>
    <property type="evidence" value="ECO:0007669"/>
    <property type="project" value="TreeGrafter"/>
</dbReference>
<name>A0A834MGR4_RHYFE</name>
<evidence type="ECO:0000256" key="1">
    <source>
        <dbReference type="ARBA" id="ARBA00001946"/>
    </source>
</evidence>
<feature type="region of interest" description="Disordered" evidence="13">
    <location>
        <begin position="941"/>
        <end position="982"/>
    </location>
</feature>
<sequence length="982" mass="111480">MKVLLKESSRIQVQPLLGDHLKRRYSPLEVTVFKGSVSDPDYRLHKTDVVTAIELIEHLYPDTLDAFCYNIFSYIQAKLIIITTPNADFNVVFKKVNMFRHPDHKFEWTRNQFKDWCQNITERFQDYRVEINGIGEYFEETKMFGCCSQMALFIRKDVEDEKYISKVYTKPCCCDTHITRKEHTPELKLSCKCVCPLCVPDYSVGICKYNSLSELSSSTINIIKERDNVDINMIYNIFYKCLFKVEYPVEVDSRSEEERLLDILKYRIYVFSTVSSRFYVDETQRCEIPIIDIMYGNINMEKEGVRKLLEQFEYKLEPCIIPGTNISEDCIITLPHEMEDISSSSDVTDDYSSKSDTNEDIKFDGTLESESDWDDTNSVKVKKIETQGSTVASSKPKPDPLFDSGYLNSPSPLEPTLMLPQEPLDADQTEEKPNSLNKDNKGKRKSVQKDKFAVSPTCESNKIKIDPDRVNEIDRFRKSIKNQVNNQLKREFKRGSARDQSVKSSFLREPSVAGPSGWKRNVKQKDMNKKPNDVSTPNEPTHLEDAKSITNCIIQNSLNKIEVDEEIRQFKSELIKDLSPQENIIEVPEEVHEQRVERQQEVPVLMENSDVANNNRDNEGNNFPAHDLQDVEIDEGIGVDLLNDNLEDLALFLEDNLHMPNNNNVPPVPAPVDAAVDVIIDRVIPNEPQPEPEDDRQLVEDDLAHASHEALYDVNSEPDMLDDFDIPPQTDELVWRPVEADVVFMGFQSCTSQNVVDLQNGPVSVETNTNNFPQWLLQIFSSQVNPEDGSVPNQPETRDEPHFYCQGDGLGVHPSIVAVDVDEAEDADDSSEETSSNDTRDFAEVDPGPSETFDMSSLPEESCSAVDDGNNSNARNNSSIIWGESSSDNDRCNAIARDLMDQIVDAAENEVGRISTTLDYSQSFALEASGRTYNEDFSSISSTFSEEARTPRLTAESDHSSQPATQESSNVSRSSSELIYDH</sequence>
<evidence type="ECO:0000256" key="11">
    <source>
        <dbReference type="ARBA" id="ARBA00035025"/>
    </source>
</evidence>
<comment type="catalytic activity">
    <reaction evidence="12">
        <text>small RNA 3'-end nucleotide + S-adenosyl-L-methionine = small RNA 3'-end 2'-O-methylnucleotide + S-adenosyl-L-homocysteine + H(+)</text>
        <dbReference type="Rhea" id="RHEA:37887"/>
        <dbReference type="Rhea" id="RHEA-COMP:10415"/>
        <dbReference type="Rhea" id="RHEA-COMP:10416"/>
        <dbReference type="ChEBI" id="CHEBI:15378"/>
        <dbReference type="ChEBI" id="CHEBI:57856"/>
        <dbReference type="ChEBI" id="CHEBI:59789"/>
        <dbReference type="ChEBI" id="CHEBI:74896"/>
        <dbReference type="ChEBI" id="CHEBI:74898"/>
        <dbReference type="EC" id="2.1.1.386"/>
    </reaction>
</comment>
<organism evidence="14 15">
    <name type="scientific">Rhynchophorus ferrugineus</name>
    <name type="common">Red palm weevil</name>
    <name type="synonym">Curculio ferrugineus</name>
    <dbReference type="NCBI Taxonomy" id="354439"/>
    <lineage>
        <taxon>Eukaryota</taxon>
        <taxon>Metazoa</taxon>
        <taxon>Ecdysozoa</taxon>
        <taxon>Arthropoda</taxon>
        <taxon>Hexapoda</taxon>
        <taxon>Insecta</taxon>
        <taxon>Pterygota</taxon>
        <taxon>Neoptera</taxon>
        <taxon>Endopterygota</taxon>
        <taxon>Coleoptera</taxon>
        <taxon>Polyphaga</taxon>
        <taxon>Cucujiformia</taxon>
        <taxon>Curculionidae</taxon>
        <taxon>Dryophthorinae</taxon>
        <taxon>Rhynchophorus</taxon>
    </lineage>
</organism>
<evidence type="ECO:0000313" key="15">
    <source>
        <dbReference type="Proteomes" id="UP000625711"/>
    </source>
</evidence>
<dbReference type="SUPFAM" id="SSF53335">
    <property type="entry name" value="S-adenosyl-L-methionine-dependent methyltransferases"/>
    <property type="match status" value="1"/>
</dbReference>
<evidence type="ECO:0000256" key="4">
    <source>
        <dbReference type="ARBA" id="ARBA00022603"/>
    </source>
</evidence>
<dbReference type="GO" id="GO:0005737">
    <property type="term" value="C:cytoplasm"/>
    <property type="evidence" value="ECO:0007669"/>
    <property type="project" value="TreeGrafter"/>
</dbReference>
<protein>
    <recommendedName>
        <fullName evidence="3">Small RNA 2'-O-methyltransferase</fullName>
        <ecNumber evidence="11">2.1.1.386</ecNumber>
    </recommendedName>
</protein>
<dbReference type="InterPro" id="IPR026610">
    <property type="entry name" value="Hen1"/>
</dbReference>
<evidence type="ECO:0000256" key="9">
    <source>
        <dbReference type="ARBA" id="ARBA00022884"/>
    </source>
</evidence>
<dbReference type="GO" id="GO:0046872">
    <property type="term" value="F:metal ion binding"/>
    <property type="evidence" value="ECO:0007669"/>
    <property type="project" value="UniProtKB-KW"/>
</dbReference>
<keyword evidence="10" id="KW-0943">RNA-mediated gene silencing</keyword>
<feature type="compositionally biased region" description="Basic and acidic residues" evidence="13">
    <location>
        <begin position="492"/>
        <end position="501"/>
    </location>
</feature>
<keyword evidence="8" id="KW-0460">Magnesium</keyword>
<dbReference type="InterPro" id="IPR029063">
    <property type="entry name" value="SAM-dependent_MTases_sf"/>
</dbReference>
<keyword evidence="15" id="KW-1185">Reference proteome</keyword>
<feature type="region of interest" description="Disordered" evidence="13">
    <location>
        <begin position="784"/>
        <end position="806"/>
    </location>
</feature>
<accession>A0A834MGR4</accession>
<evidence type="ECO:0000313" key="14">
    <source>
        <dbReference type="EMBL" id="KAF7281626.1"/>
    </source>
</evidence>
<evidence type="ECO:0000256" key="7">
    <source>
        <dbReference type="ARBA" id="ARBA00022723"/>
    </source>
</evidence>